<dbReference type="InterPro" id="IPR000182">
    <property type="entry name" value="GNAT_dom"/>
</dbReference>
<dbReference type="EC" id="2.-.-.-" evidence="2"/>
<feature type="domain" description="N-acetyltransferase" evidence="1">
    <location>
        <begin position="21"/>
        <end position="189"/>
    </location>
</feature>
<dbReference type="Proteomes" id="UP001183420">
    <property type="component" value="Unassembled WGS sequence"/>
</dbReference>
<comment type="caution">
    <text evidence="2">The sequence shown here is derived from an EMBL/GenBank/DDBJ whole genome shotgun (WGS) entry which is preliminary data.</text>
</comment>
<dbReference type="InterPro" id="IPR016181">
    <property type="entry name" value="Acyl_CoA_acyltransferase"/>
</dbReference>
<keyword evidence="2" id="KW-0808">Transferase</keyword>
<proteinExistence type="predicted"/>
<dbReference type="Pfam" id="PF13302">
    <property type="entry name" value="Acetyltransf_3"/>
    <property type="match status" value="1"/>
</dbReference>
<dbReference type="Gene3D" id="3.40.630.30">
    <property type="match status" value="1"/>
</dbReference>
<gene>
    <name evidence="2" type="ORF">RNC47_25860</name>
</gene>
<dbReference type="SUPFAM" id="SSF55729">
    <property type="entry name" value="Acyl-CoA N-acyltransferases (Nat)"/>
    <property type="match status" value="1"/>
</dbReference>
<keyword evidence="3" id="KW-1185">Reference proteome</keyword>
<organism evidence="2 3">
    <name type="scientific">Streptomyces millisiae</name>
    <dbReference type="NCBI Taxonomy" id="3075542"/>
    <lineage>
        <taxon>Bacteria</taxon>
        <taxon>Bacillati</taxon>
        <taxon>Actinomycetota</taxon>
        <taxon>Actinomycetes</taxon>
        <taxon>Kitasatosporales</taxon>
        <taxon>Streptomycetaceae</taxon>
        <taxon>Streptomyces</taxon>
    </lineage>
</organism>
<reference evidence="3" key="1">
    <citation type="submission" date="2023-07" db="EMBL/GenBank/DDBJ databases">
        <title>30 novel species of actinomycetes from the DSMZ collection.</title>
        <authorList>
            <person name="Nouioui I."/>
        </authorList>
    </citation>
    <scope>NUCLEOTIDE SEQUENCE [LARGE SCALE GENOMIC DNA]</scope>
    <source>
        <strain evidence="3">DSM 44918</strain>
    </source>
</reference>
<dbReference type="PANTHER" id="PTHR43441:SF11">
    <property type="entry name" value="RIBOSOMAL-PROTEIN-SERINE ACETYLTRANSFERASE"/>
    <property type="match status" value="1"/>
</dbReference>
<dbReference type="InterPro" id="IPR051908">
    <property type="entry name" value="Ribosomal_N-acetyltransferase"/>
</dbReference>
<dbReference type="EMBL" id="JAVREM010000046">
    <property type="protein sequence ID" value="MDT0321763.1"/>
    <property type="molecule type" value="Genomic_DNA"/>
</dbReference>
<dbReference type="PANTHER" id="PTHR43441">
    <property type="entry name" value="RIBOSOMAL-PROTEIN-SERINE ACETYLTRANSFERASE"/>
    <property type="match status" value="1"/>
</dbReference>
<dbReference type="PROSITE" id="PS51186">
    <property type="entry name" value="GNAT"/>
    <property type="match status" value="1"/>
</dbReference>
<dbReference type="GO" id="GO:0016740">
    <property type="term" value="F:transferase activity"/>
    <property type="evidence" value="ECO:0007669"/>
    <property type="project" value="UniProtKB-KW"/>
</dbReference>
<evidence type="ECO:0000313" key="2">
    <source>
        <dbReference type="EMBL" id="MDT0321763.1"/>
    </source>
</evidence>
<name>A0ABU2LXJ3_9ACTN</name>
<accession>A0ABU2LXJ3</accession>
<dbReference type="RefSeq" id="WP_311602022.1">
    <property type="nucleotide sequence ID" value="NZ_JAVREM010000046.1"/>
</dbReference>
<evidence type="ECO:0000259" key="1">
    <source>
        <dbReference type="PROSITE" id="PS51186"/>
    </source>
</evidence>
<evidence type="ECO:0000313" key="3">
    <source>
        <dbReference type="Proteomes" id="UP001183420"/>
    </source>
</evidence>
<sequence>MHTALTDYWPLAGLRVTTPRLELRLPTTDELVQLAELAGEGVHPPEEMPFLFPWTDLPPPERGRSVIQYHWRMAGQWVPENWALELAVLHEGRPVGVQSIAAKNYATLRQVESGSWLGRAHQGKGIGTEMRQAVVHLAFAGLDATDVVSGALSHNTTSQAVSRKVGYRPDGIARHVVRDVAVTEHRYRLTRDEWTADAAERPPVTVTGLEPCRPLFGL</sequence>
<protein>
    <submittedName>
        <fullName evidence="2">GNAT family protein</fullName>
        <ecNumber evidence="2">2.-.-.-</ecNumber>
    </submittedName>
</protein>